<keyword evidence="2" id="KW-0547">Nucleotide-binding</keyword>
<organism evidence="7 8">
    <name type="scientific">Staphylothermus marinus (strain ATCC 43588 / DSM 3639 / JCM 9404 / F1)</name>
    <dbReference type="NCBI Taxonomy" id="399550"/>
    <lineage>
        <taxon>Archaea</taxon>
        <taxon>Thermoproteota</taxon>
        <taxon>Thermoprotei</taxon>
        <taxon>Desulfurococcales</taxon>
        <taxon>Desulfurococcaceae</taxon>
        <taxon>Staphylothermus</taxon>
    </lineage>
</organism>
<dbReference type="Proteomes" id="UP000000254">
    <property type="component" value="Chromosome"/>
</dbReference>
<dbReference type="Gene3D" id="3.30.230.10">
    <property type="match status" value="1"/>
</dbReference>
<dbReference type="GO" id="GO:0005829">
    <property type="term" value="C:cytosol"/>
    <property type="evidence" value="ECO:0007669"/>
    <property type="project" value="TreeGrafter"/>
</dbReference>
<name>A3DNN8_STAMF</name>
<feature type="domain" description="Galactokinase N-terminal" evidence="6">
    <location>
        <begin position="13"/>
        <end position="61"/>
    </location>
</feature>
<dbReference type="Pfam" id="PF08544">
    <property type="entry name" value="GHMP_kinases_C"/>
    <property type="match status" value="1"/>
</dbReference>
<dbReference type="Pfam" id="PF00288">
    <property type="entry name" value="GHMP_kinases_N"/>
    <property type="match status" value="1"/>
</dbReference>
<accession>A3DNN8</accession>
<dbReference type="InterPro" id="IPR006206">
    <property type="entry name" value="Mevalonate/galactokinase"/>
</dbReference>
<dbReference type="PIRSF" id="PIRSF000530">
    <property type="entry name" value="Galactokinase"/>
    <property type="match status" value="1"/>
</dbReference>
<dbReference type="SUPFAM" id="SSF55060">
    <property type="entry name" value="GHMP Kinase, C-terminal domain"/>
    <property type="match status" value="1"/>
</dbReference>
<feature type="domain" description="GHMP kinase C-terminal" evidence="5">
    <location>
        <begin position="336"/>
        <end position="403"/>
    </location>
</feature>
<evidence type="ECO:0000256" key="2">
    <source>
        <dbReference type="ARBA" id="ARBA00022741"/>
    </source>
</evidence>
<dbReference type="InterPro" id="IPR014721">
    <property type="entry name" value="Ribsml_uS5_D2-typ_fold_subgr"/>
</dbReference>
<dbReference type="STRING" id="399550.Smar_1153"/>
<dbReference type="HOGENOM" id="CLU_017814_2_1_2"/>
<dbReference type="InterPro" id="IPR020568">
    <property type="entry name" value="Ribosomal_Su5_D2-typ_SF"/>
</dbReference>
<comment type="similarity">
    <text evidence="1">Belongs to the GHMP kinase family. GalK subfamily.</text>
</comment>
<dbReference type="Gene3D" id="3.30.70.890">
    <property type="entry name" value="GHMP kinase, C-terminal domain"/>
    <property type="match status" value="1"/>
</dbReference>
<dbReference type="SUPFAM" id="SSF54211">
    <property type="entry name" value="Ribosomal protein S5 domain 2-like"/>
    <property type="match status" value="1"/>
</dbReference>
<keyword evidence="7" id="KW-0418">Kinase</keyword>
<dbReference type="PANTHER" id="PTHR10457:SF7">
    <property type="entry name" value="GALACTOKINASE-RELATED"/>
    <property type="match status" value="1"/>
</dbReference>
<evidence type="ECO:0000256" key="1">
    <source>
        <dbReference type="ARBA" id="ARBA00006566"/>
    </source>
</evidence>
<evidence type="ECO:0000259" key="6">
    <source>
        <dbReference type="Pfam" id="PF10509"/>
    </source>
</evidence>
<keyword evidence="3" id="KW-0067">ATP-binding</keyword>
<dbReference type="PANTHER" id="PTHR10457">
    <property type="entry name" value="MEVALONATE KINASE/GALACTOKINASE"/>
    <property type="match status" value="1"/>
</dbReference>
<sequence>MVDNDLIKYIVSEYKRFYDVEPEVIVSAPGRLDFLNTHQDYKGLPVVSVGINLRTYVAISRSPDKYSRVISLNMLRERRSFQDIFSVENVYLRENKWFGNYIRASIIALKQCCEGIGDVLALIYSDVPIAAGLASSAALLVSFIGSVNELYGLGLDKKDVAELAYHAEHDVMNIPCGRLDQYGSAYGGIVKIETKPPYNIEELPGINGVFVVLDSGIKHSTGDIHPRRQAEINMGLRLLLQMNDLSREIREKLASTYYAVKWDMIKYDEIKPYLNRLPDIPRKRIIFTLKMNDSTSLALEVLRNNIPCFEKWVSVFGLEWRDKILEAMRSSDPVLSLIGLIMNYQHILLRDLYDVSLPKIEKIRNVALSAGALGAKISGAGLGGSLIALTRDRETARRVLSNALNNGAVRGWIVDIDSGLRRER</sequence>
<dbReference type="InterPro" id="IPR006204">
    <property type="entry name" value="GHMP_kinase_N_dom"/>
</dbReference>
<evidence type="ECO:0000313" key="8">
    <source>
        <dbReference type="Proteomes" id="UP000000254"/>
    </source>
</evidence>
<dbReference type="GO" id="GO:0004335">
    <property type="term" value="F:galactokinase activity"/>
    <property type="evidence" value="ECO:0007669"/>
    <property type="project" value="TreeGrafter"/>
</dbReference>
<dbReference type="GO" id="GO:0005524">
    <property type="term" value="F:ATP binding"/>
    <property type="evidence" value="ECO:0007669"/>
    <property type="project" value="UniProtKB-KW"/>
</dbReference>
<keyword evidence="8" id="KW-1185">Reference proteome</keyword>
<dbReference type="eggNOG" id="arCOG01029">
    <property type="taxonomic scope" value="Archaea"/>
</dbReference>
<dbReference type="GeneID" id="4906527"/>
<dbReference type="Pfam" id="PF10509">
    <property type="entry name" value="GalKase_gal_bdg"/>
    <property type="match status" value="1"/>
</dbReference>
<protein>
    <submittedName>
        <fullName evidence="7">GHMP kinase</fullName>
    </submittedName>
</protein>
<dbReference type="EMBL" id="CP000575">
    <property type="protein sequence ID" value="ABN70248.1"/>
    <property type="molecule type" value="Genomic_DNA"/>
</dbReference>
<evidence type="ECO:0000313" key="7">
    <source>
        <dbReference type="EMBL" id="ABN70248.1"/>
    </source>
</evidence>
<dbReference type="PRINTS" id="PR00959">
    <property type="entry name" value="MEVGALKINASE"/>
</dbReference>
<dbReference type="OrthoDB" id="116110at2157"/>
<dbReference type="AlphaFoldDB" id="A3DNN8"/>
<evidence type="ECO:0000256" key="3">
    <source>
        <dbReference type="ARBA" id="ARBA00022840"/>
    </source>
</evidence>
<keyword evidence="7" id="KW-0808">Transferase</keyword>
<dbReference type="InterPro" id="IPR013750">
    <property type="entry name" value="GHMP_kinase_C_dom"/>
</dbReference>
<reference evidence="7 8" key="2">
    <citation type="journal article" date="2009" name="Stand. Genomic Sci.">
        <title>Complete genome sequence of Staphylothermus marinus Stetter and Fiala 1986 type strain F1.</title>
        <authorList>
            <person name="Anderson I.J."/>
            <person name="Sun H."/>
            <person name="Lapidus A."/>
            <person name="Copeland A."/>
            <person name="Glavina Del Rio T."/>
            <person name="Tice H."/>
            <person name="Dalin E."/>
            <person name="Lucas S."/>
            <person name="Barry K."/>
            <person name="Land M."/>
            <person name="Richardson P."/>
            <person name="Huber H."/>
            <person name="Kyrpides N.C."/>
        </authorList>
    </citation>
    <scope>NUCLEOTIDE SEQUENCE [LARGE SCALE GENOMIC DNA]</scope>
    <source>
        <strain evidence="8">ATCC 43588 / DSM 3639 / JCM 9404 / F1</strain>
    </source>
</reference>
<feature type="domain" description="GHMP kinase N-terminal" evidence="4">
    <location>
        <begin position="100"/>
        <end position="188"/>
    </location>
</feature>
<dbReference type="InterPro" id="IPR036554">
    <property type="entry name" value="GHMP_kinase_C_sf"/>
</dbReference>
<evidence type="ECO:0000259" key="4">
    <source>
        <dbReference type="Pfam" id="PF00288"/>
    </source>
</evidence>
<dbReference type="InterPro" id="IPR019539">
    <property type="entry name" value="GalKase_N"/>
</dbReference>
<dbReference type="GO" id="GO:0006012">
    <property type="term" value="P:galactose metabolic process"/>
    <property type="evidence" value="ECO:0007669"/>
    <property type="project" value="TreeGrafter"/>
</dbReference>
<dbReference type="KEGG" id="smr:Smar_1153"/>
<evidence type="ECO:0000259" key="5">
    <source>
        <dbReference type="Pfam" id="PF08544"/>
    </source>
</evidence>
<dbReference type="RefSeq" id="WP_011839439.1">
    <property type="nucleotide sequence ID" value="NC_009033.1"/>
</dbReference>
<proteinExistence type="inferred from homology"/>
<gene>
    <name evidence="7" type="ordered locus">Smar_1153</name>
</gene>
<reference evidence="8" key="1">
    <citation type="journal article" date="2009" name="BMC Genomics">
        <title>The complete genome sequence of Staphylothermus marinus reveals differences in sulfur metabolism among heterotrophic Crenarchaeota.</title>
        <authorList>
            <person name="Anderson I.J."/>
            <person name="Dharmarajan L."/>
            <person name="Rodriguez J."/>
            <person name="Hooper S."/>
            <person name="Porat I."/>
            <person name="Ulrich L.E."/>
            <person name="Elkins J.G."/>
            <person name="Mavromatis K."/>
            <person name="Sun H."/>
            <person name="Land M."/>
            <person name="Lapidus A."/>
            <person name="Lucas S."/>
            <person name="Barry K."/>
            <person name="Huber H."/>
            <person name="Zhulin I.B."/>
            <person name="Whitman W.B."/>
            <person name="Mukhopadhyay B."/>
            <person name="Woese C."/>
            <person name="Bristow J."/>
            <person name="Kyrpides N."/>
        </authorList>
    </citation>
    <scope>NUCLEOTIDE SEQUENCE [LARGE SCALE GENOMIC DNA]</scope>
    <source>
        <strain evidence="8">ATCC 43588 / DSM 3639 / JCM 9404 / F1</strain>
    </source>
</reference>